<feature type="transmembrane region" description="Helical" evidence="6">
    <location>
        <begin position="142"/>
        <end position="166"/>
    </location>
</feature>
<dbReference type="GO" id="GO:0016020">
    <property type="term" value="C:membrane"/>
    <property type="evidence" value="ECO:0007669"/>
    <property type="project" value="UniProtKB-SubCell"/>
</dbReference>
<feature type="transmembrane region" description="Helical" evidence="6">
    <location>
        <begin position="31"/>
        <end position="52"/>
    </location>
</feature>
<gene>
    <name evidence="7" type="ORF">A9299_10095</name>
</gene>
<keyword evidence="3 6" id="KW-1133">Transmembrane helix</keyword>
<dbReference type="AlphaFoldDB" id="A0AA91FQK1"/>
<evidence type="ECO:0000256" key="4">
    <source>
        <dbReference type="ARBA" id="ARBA00023136"/>
    </source>
</evidence>
<evidence type="ECO:0000313" key="7">
    <source>
        <dbReference type="EMBL" id="OBX64347.1"/>
    </source>
</evidence>
<feature type="transmembrane region" description="Helical" evidence="6">
    <location>
        <begin position="204"/>
        <end position="225"/>
    </location>
</feature>
<evidence type="ECO:0000256" key="2">
    <source>
        <dbReference type="ARBA" id="ARBA00022692"/>
    </source>
</evidence>
<keyword evidence="2 6" id="KW-0812">Transmembrane</keyword>
<comment type="caution">
    <text evidence="7">The sequence shown here is derived from an EMBL/GenBank/DDBJ whole genome shotgun (WGS) entry which is preliminary data.</text>
</comment>
<feature type="transmembrane region" description="Helical" evidence="6">
    <location>
        <begin position="237"/>
        <end position="255"/>
    </location>
</feature>
<proteinExistence type="predicted"/>
<comment type="subcellular location">
    <subcellularLocation>
        <location evidence="1">Membrane</location>
        <topology evidence="1">Multi-pass membrane protein</topology>
    </subcellularLocation>
</comment>
<evidence type="ECO:0000256" key="3">
    <source>
        <dbReference type="ARBA" id="ARBA00022989"/>
    </source>
</evidence>
<sequence>MAVTIFQDVSAKMDSAVINVLGTKTSQVMNIVSPVIMSAFILYVLLIAISYIKNGTDPSEIGVDILQRLLSWSVIIGLAFNMGNYTSIVVPMVQGIPQDIIGVITGTNSTDVTNSLDALVTLYTDKLAELFGNIDFADIGGYISASLIALILIIFGLPFLIIAGGYILLAKIMVAVLLCIAPIFIGLALFPATRQFASLWVSQVVNYGILLLVISVLATIQIDFLTNVVNTTVDLDASAGFMIGITSGIFLIVLLKAPELASALSGGMVLNGWSAGGRALGGAGKAMGGAVGKNEKTGQFNSPTMQLGSRLASRFTGGKGGNSVKPEKAGK</sequence>
<evidence type="ECO:0008006" key="8">
    <source>
        <dbReference type="Google" id="ProtNLM"/>
    </source>
</evidence>
<evidence type="ECO:0000256" key="5">
    <source>
        <dbReference type="SAM" id="MobiDB-lite"/>
    </source>
</evidence>
<keyword evidence="4 6" id="KW-0472">Membrane</keyword>
<dbReference type="EMBL" id="LZMT01000017">
    <property type="protein sequence ID" value="OBX64347.1"/>
    <property type="molecule type" value="Genomic_DNA"/>
</dbReference>
<feature type="transmembrane region" description="Helical" evidence="6">
    <location>
        <begin position="72"/>
        <end position="93"/>
    </location>
</feature>
<reference evidence="7" key="1">
    <citation type="submission" date="2016-06" db="EMBL/GenBank/DDBJ databases">
        <title>Draft genome of Moraxella osloensis CCUG 67237.</title>
        <authorList>
            <person name="Salva-Serra F."/>
            <person name="Engstrom-Jakobsson H."/>
            <person name="Thorell K."/>
            <person name="Gonzales-Siles L."/>
            <person name="Karlsson R."/>
            <person name="Boulund F."/>
            <person name="Engstrand L."/>
            <person name="Kristiansson E."/>
            <person name="Moore E."/>
        </authorList>
    </citation>
    <scope>NUCLEOTIDE SEQUENCE [LARGE SCALE GENOMIC DNA]</scope>
    <source>
        <strain evidence="7">CCUG 67237</strain>
    </source>
</reference>
<feature type="transmembrane region" description="Helical" evidence="6">
    <location>
        <begin position="172"/>
        <end position="192"/>
    </location>
</feature>
<evidence type="ECO:0000256" key="6">
    <source>
        <dbReference type="SAM" id="Phobius"/>
    </source>
</evidence>
<evidence type="ECO:0000256" key="1">
    <source>
        <dbReference type="ARBA" id="ARBA00004141"/>
    </source>
</evidence>
<feature type="region of interest" description="Disordered" evidence="5">
    <location>
        <begin position="312"/>
        <end position="331"/>
    </location>
</feature>
<dbReference type="GO" id="GO:0030255">
    <property type="term" value="P:protein secretion by the type IV secretion system"/>
    <property type="evidence" value="ECO:0007669"/>
    <property type="project" value="InterPro"/>
</dbReference>
<protein>
    <recommendedName>
        <fullName evidence="8">Type IV secretion system protein</fullName>
    </recommendedName>
</protein>
<dbReference type="Pfam" id="PF04610">
    <property type="entry name" value="TrbL"/>
    <property type="match status" value="1"/>
</dbReference>
<organism evidence="7">
    <name type="scientific">Faucicola osloensis</name>
    <name type="common">Moraxella osloensis</name>
    <dbReference type="NCBI Taxonomy" id="34062"/>
    <lineage>
        <taxon>Bacteria</taxon>
        <taxon>Pseudomonadati</taxon>
        <taxon>Pseudomonadota</taxon>
        <taxon>Gammaproteobacteria</taxon>
        <taxon>Moraxellales</taxon>
        <taxon>Moraxellaceae</taxon>
        <taxon>Faucicola</taxon>
    </lineage>
</organism>
<accession>A0AA91FQK1</accession>
<dbReference type="InterPro" id="IPR007688">
    <property type="entry name" value="Conjugal_tfr_TrbL/VirB6"/>
</dbReference>
<name>A0AA91FQK1_FAUOS</name>